<feature type="transmembrane region" description="Helical" evidence="1">
    <location>
        <begin position="7"/>
        <end position="30"/>
    </location>
</feature>
<proteinExistence type="predicted"/>
<protein>
    <submittedName>
        <fullName evidence="2">Uncharacterized protein</fullName>
    </submittedName>
</protein>
<name>A0A0C3BQD2_SERVB</name>
<sequence>MESRRLFLTFLTTATITVVALIVPIFHVVWQHSKNALEASLQDEFAHVYWWDRWYSWVLVAGPLGRWPVGTAFGYHLLAARQPTPPEWHMGYMISEPNLTPFLMIIIALGLALFTSAMALLGIRDSLQGKTTFDRMITHPRGTLYWIPATSQRSQAGSVFLCPVNINLYDSGYQRNWEDLMARPLLGPMDLERWLHLSQALRITR</sequence>
<evidence type="ECO:0000313" key="2">
    <source>
        <dbReference type="EMBL" id="KIM34309.1"/>
    </source>
</evidence>
<keyword evidence="1" id="KW-1133">Transmembrane helix</keyword>
<dbReference type="EMBL" id="KN824277">
    <property type="protein sequence ID" value="KIM34309.1"/>
    <property type="molecule type" value="Genomic_DNA"/>
</dbReference>
<evidence type="ECO:0000313" key="3">
    <source>
        <dbReference type="Proteomes" id="UP000054097"/>
    </source>
</evidence>
<keyword evidence="1" id="KW-0472">Membrane</keyword>
<organism evidence="2 3">
    <name type="scientific">Serendipita vermifera MAFF 305830</name>
    <dbReference type="NCBI Taxonomy" id="933852"/>
    <lineage>
        <taxon>Eukaryota</taxon>
        <taxon>Fungi</taxon>
        <taxon>Dikarya</taxon>
        <taxon>Basidiomycota</taxon>
        <taxon>Agaricomycotina</taxon>
        <taxon>Agaricomycetes</taxon>
        <taxon>Sebacinales</taxon>
        <taxon>Serendipitaceae</taxon>
        <taxon>Serendipita</taxon>
    </lineage>
</organism>
<accession>A0A0C3BQD2</accession>
<feature type="transmembrane region" description="Helical" evidence="1">
    <location>
        <begin position="102"/>
        <end position="123"/>
    </location>
</feature>
<dbReference type="OrthoDB" id="302728at2759"/>
<dbReference type="STRING" id="933852.A0A0C3BQD2"/>
<reference evidence="2 3" key="1">
    <citation type="submission" date="2014-04" db="EMBL/GenBank/DDBJ databases">
        <authorList>
            <consortium name="DOE Joint Genome Institute"/>
            <person name="Kuo A."/>
            <person name="Zuccaro A."/>
            <person name="Kohler A."/>
            <person name="Nagy L.G."/>
            <person name="Floudas D."/>
            <person name="Copeland A."/>
            <person name="Barry K.W."/>
            <person name="Cichocki N."/>
            <person name="Veneault-Fourrey C."/>
            <person name="LaButti K."/>
            <person name="Lindquist E.A."/>
            <person name="Lipzen A."/>
            <person name="Lundell T."/>
            <person name="Morin E."/>
            <person name="Murat C."/>
            <person name="Sun H."/>
            <person name="Tunlid A."/>
            <person name="Henrissat B."/>
            <person name="Grigoriev I.V."/>
            <person name="Hibbett D.S."/>
            <person name="Martin F."/>
            <person name="Nordberg H.P."/>
            <person name="Cantor M.N."/>
            <person name="Hua S.X."/>
        </authorList>
    </citation>
    <scope>NUCLEOTIDE SEQUENCE [LARGE SCALE GENOMIC DNA]</scope>
    <source>
        <strain evidence="2 3">MAFF 305830</strain>
    </source>
</reference>
<evidence type="ECO:0000256" key="1">
    <source>
        <dbReference type="SAM" id="Phobius"/>
    </source>
</evidence>
<dbReference type="Proteomes" id="UP000054097">
    <property type="component" value="Unassembled WGS sequence"/>
</dbReference>
<dbReference type="AlphaFoldDB" id="A0A0C3BQD2"/>
<keyword evidence="1" id="KW-0812">Transmembrane</keyword>
<dbReference type="HOGENOM" id="CLU_098363_0_0_1"/>
<gene>
    <name evidence="2" type="ORF">M408DRAFT_60352</name>
</gene>
<keyword evidence="3" id="KW-1185">Reference proteome</keyword>
<reference evidence="3" key="2">
    <citation type="submission" date="2015-01" db="EMBL/GenBank/DDBJ databases">
        <title>Evolutionary Origins and Diversification of the Mycorrhizal Mutualists.</title>
        <authorList>
            <consortium name="DOE Joint Genome Institute"/>
            <consortium name="Mycorrhizal Genomics Consortium"/>
            <person name="Kohler A."/>
            <person name="Kuo A."/>
            <person name="Nagy L.G."/>
            <person name="Floudas D."/>
            <person name="Copeland A."/>
            <person name="Barry K.W."/>
            <person name="Cichocki N."/>
            <person name="Veneault-Fourrey C."/>
            <person name="LaButti K."/>
            <person name="Lindquist E.A."/>
            <person name="Lipzen A."/>
            <person name="Lundell T."/>
            <person name="Morin E."/>
            <person name="Murat C."/>
            <person name="Riley R."/>
            <person name="Ohm R."/>
            <person name="Sun H."/>
            <person name="Tunlid A."/>
            <person name="Henrissat B."/>
            <person name="Grigoriev I.V."/>
            <person name="Hibbett D.S."/>
            <person name="Martin F."/>
        </authorList>
    </citation>
    <scope>NUCLEOTIDE SEQUENCE [LARGE SCALE GENOMIC DNA]</scope>
    <source>
        <strain evidence="3">MAFF 305830</strain>
    </source>
</reference>